<feature type="transmembrane region" description="Helical" evidence="6">
    <location>
        <begin position="66"/>
        <end position="88"/>
    </location>
</feature>
<dbReference type="PANTHER" id="PTHR30086:SF20">
    <property type="entry name" value="ARGININE EXPORTER PROTEIN ARGO-RELATED"/>
    <property type="match status" value="1"/>
</dbReference>
<name>A0A2R4XKS9_9BURK</name>
<evidence type="ECO:0000256" key="6">
    <source>
        <dbReference type="SAM" id="Phobius"/>
    </source>
</evidence>
<feature type="transmembrane region" description="Helical" evidence="6">
    <location>
        <begin position="108"/>
        <end position="133"/>
    </location>
</feature>
<feature type="transmembrane region" description="Helical" evidence="6">
    <location>
        <begin position="37"/>
        <end position="60"/>
    </location>
</feature>
<evidence type="ECO:0000256" key="2">
    <source>
        <dbReference type="ARBA" id="ARBA00022475"/>
    </source>
</evidence>
<evidence type="ECO:0000256" key="3">
    <source>
        <dbReference type="ARBA" id="ARBA00022692"/>
    </source>
</evidence>
<keyword evidence="4 6" id="KW-1133">Transmembrane helix</keyword>
<dbReference type="GO" id="GO:0005886">
    <property type="term" value="C:plasma membrane"/>
    <property type="evidence" value="ECO:0007669"/>
    <property type="project" value="UniProtKB-SubCell"/>
</dbReference>
<dbReference type="GO" id="GO:0015171">
    <property type="term" value="F:amino acid transmembrane transporter activity"/>
    <property type="evidence" value="ECO:0007669"/>
    <property type="project" value="TreeGrafter"/>
</dbReference>
<protein>
    <submittedName>
        <fullName evidence="7">RhtB family transporter</fullName>
    </submittedName>
</protein>
<keyword evidence="8" id="KW-1185">Reference proteome</keyword>
<feature type="transmembrane region" description="Helical" evidence="6">
    <location>
        <begin position="181"/>
        <end position="199"/>
    </location>
</feature>
<keyword evidence="3 6" id="KW-0812">Transmembrane</keyword>
<keyword evidence="5 6" id="KW-0472">Membrane</keyword>
<gene>
    <name evidence="7" type="ORF">DBV39_12010</name>
</gene>
<evidence type="ECO:0000256" key="5">
    <source>
        <dbReference type="ARBA" id="ARBA00023136"/>
    </source>
</evidence>
<dbReference type="Proteomes" id="UP000244571">
    <property type="component" value="Chromosome"/>
</dbReference>
<evidence type="ECO:0000313" key="7">
    <source>
        <dbReference type="EMBL" id="AWB34309.1"/>
    </source>
</evidence>
<organism evidence="7 8">
    <name type="scientific">Orrella marina</name>
    <dbReference type="NCBI Taxonomy" id="2163011"/>
    <lineage>
        <taxon>Bacteria</taxon>
        <taxon>Pseudomonadati</taxon>
        <taxon>Pseudomonadota</taxon>
        <taxon>Betaproteobacteria</taxon>
        <taxon>Burkholderiales</taxon>
        <taxon>Alcaligenaceae</taxon>
        <taxon>Orrella</taxon>
    </lineage>
</organism>
<reference evidence="7 8" key="1">
    <citation type="submission" date="2018-04" db="EMBL/GenBank/DDBJ databases">
        <title>Bordetella sp. HZ20 isolated from seawater.</title>
        <authorList>
            <person name="Sun C."/>
        </authorList>
    </citation>
    <scope>NUCLEOTIDE SEQUENCE [LARGE SCALE GENOMIC DNA]</scope>
    <source>
        <strain evidence="7 8">HZ20</strain>
    </source>
</reference>
<dbReference type="EMBL" id="CP028901">
    <property type="protein sequence ID" value="AWB34309.1"/>
    <property type="molecule type" value="Genomic_DNA"/>
</dbReference>
<sequence length="204" mass="21485">MFVPFLIAAIVLAVTPGPGVTYVIARTIAGGRTEGLASCAGTAVGGMVHVLAAAAGLSIVLAKSAVVFGVLKYLGALYLLYLGVRILLKRNETFSIRSQASHGARKAFLEGVLVEGLNVKTALFFVAFLPQFVSMQAPLAPQLFVLGSICVLLNTMVDLIAVFGADRMLRKSAVRATRARLLNRLSGFTMIGLGAYLALAERDS</sequence>
<evidence type="ECO:0000256" key="1">
    <source>
        <dbReference type="ARBA" id="ARBA00004651"/>
    </source>
</evidence>
<proteinExistence type="predicted"/>
<dbReference type="Pfam" id="PF01810">
    <property type="entry name" value="LysE"/>
    <property type="match status" value="1"/>
</dbReference>
<feature type="transmembrane region" description="Helical" evidence="6">
    <location>
        <begin position="139"/>
        <end position="161"/>
    </location>
</feature>
<keyword evidence="2" id="KW-1003">Cell membrane</keyword>
<dbReference type="OrthoDB" id="9804822at2"/>
<comment type="subcellular location">
    <subcellularLocation>
        <location evidence="1">Cell membrane</location>
        <topology evidence="1">Multi-pass membrane protein</topology>
    </subcellularLocation>
</comment>
<evidence type="ECO:0000313" key="8">
    <source>
        <dbReference type="Proteomes" id="UP000244571"/>
    </source>
</evidence>
<feature type="transmembrane region" description="Helical" evidence="6">
    <location>
        <begin position="6"/>
        <end position="25"/>
    </location>
</feature>
<evidence type="ECO:0000256" key="4">
    <source>
        <dbReference type="ARBA" id="ARBA00022989"/>
    </source>
</evidence>
<dbReference type="PANTHER" id="PTHR30086">
    <property type="entry name" value="ARGININE EXPORTER PROTEIN ARGO"/>
    <property type="match status" value="1"/>
</dbReference>
<dbReference type="RefSeq" id="WP_108621725.1">
    <property type="nucleotide sequence ID" value="NZ_CP028901.1"/>
</dbReference>
<dbReference type="KEGG" id="boz:DBV39_12010"/>
<dbReference type="PIRSF" id="PIRSF006324">
    <property type="entry name" value="LeuE"/>
    <property type="match status" value="1"/>
</dbReference>
<dbReference type="InterPro" id="IPR001123">
    <property type="entry name" value="LeuE-type"/>
</dbReference>
<dbReference type="AlphaFoldDB" id="A0A2R4XKS9"/>
<accession>A0A2R4XKS9</accession>